<keyword evidence="2" id="KW-1185">Reference proteome</keyword>
<dbReference type="EMBL" id="VRUR01000001">
    <property type="protein sequence ID" value="TXN37894.1"/>
    <property type="molecule type" value="Genomic_DNA"/>
</dbReference>
<reference evidence="1 2" key="1">
    <citation type="submission" date="2019-08" db="EMBL/GenBank/DDBJ databases">
        <title>Professor.</title>
        <authorList>
            <person name="Park J.S."/>
        </authorList>
    </citation>
    <scope>NUCLEOTIDE SEQUENCE [LARGE SCALE GENOMIC DNA]</scope>
    <source>
        <strain evidence="1 2">176CP5-101</strain>
    </source>
</reference>
<proteinExistence type="predicted"/>
<accession>A0A5C8V716</accession>
<gene>
    <name evidence="1" type="ORF">FVB32_06280</name>
</gene>
<dbReference type="Proteomes" id="UP000321456">
    <property type="component" value="Unassembled WGS sequence"/>
</dbReference>
<dbReference type="RefSeq" id="WP_147742261.1">
    <property type="nucleotide sequence ID" value="NZ_VRUR01000001.1"/>
</dbReference>
<organism evidence="1 2">
    <name type="scientific">Flagellimonas hymeniacidonis</name>
    <dbReference type="NCBI Taxonomy" id="2603628"/>
    <lineage>
        <taxon>Bacteria</taxon>
        <taxon>Pseudomonadati</taxon>
        <taxon>Bacteroidota</taxon>
        <taxon>Flavobacteriia</taxon>
        <taxon>Flavobacteriales</taxon>
        <taxon>Flavobacteriaceae</taxon>
        <taxon>Flagellimonas</taxon>
    </lineage>
</organism>
<name>A0A5C8V716_9FLAO</name>
<dbReference type="AlphaFoldDB" id="A0A5C8V716"/>
<comment type="caution">
    <text evidence="1">The sequence shown here is derived from an EMBL/GenBank/DDBJ whole genome shotgun (WGS) entry which is preliminary data.</text>
</comment>
<evidence type="ECO:0000313" key="1">
    <source>
        <dbReference type="EMBL" id="TXN37894.1"/>
    </source>
</evidence>
<protein>
    <submittedName>
        <fullName evidence="1">Uncharacterized protein</fullName>
    </submittedName>
</protein>
<evidence type="ECO:0000313" key="2">
    <source>
        <dbReference type="Proteomes" id="UP000321456"/>
    </source>
</evidence>
<sequence>MKPLILCLLFFLGNSCNESDSVDILETTQNEEVILDQQLLGPNEVIFQIKIVGSLEQNKEICGITKDHVYQVELTEIIELGTSLNQKLSKAQQMDVAFLFEPSQLQNDMILEAKAKESLCPDASSTYFTVISHKILE</sequence>